<dbReference type="PROSITE" id="PS51144">
    <property type="entry name" value="ALPHA_CA_2"/>
    <property type="match status" value="1"/>
</dbReference>
<keyword evidence="5" id="KW-0456">Lyase</keyword>
<protein>
    <recommendedName>
        <fullName evidence="2">carbonic anhydrase</fullName>
        <ecNumber evidence="2">4.2.1.1</ecNumber>
    </recommendedName>
</protein>
<evidence type="ECO:0000256" key="1">
    <source>
        <dbReference type="ARBA" id="ARBA00010718"/>
    </source>
</evidence>
<sequence length="213" mass="24016">MLDYRKQQEWSNGFGHQQSPIGFLSATAQPEQLTTSLFEWSSPLAVTTVIDRETNFEATGTGNARLLQQPVTFQQLHFHAPAEHQIDGHQAAMEWHFVFQDALGQLSVVACFAELGAANPLFEQLLTHFQSRQTATLPQALPVNSWLPQAGGVVRYLGSLTTPPLTEGVHWYLAATPLTVSVEQLQQYREFFPQDNNRQLQDLNQRRLFKSVL</sequence>
<dbReference type="OrthoDB" id="5327615at2"/>
<dbReference type="Pfam" id="PF00194">
    <property type="entry name" value="Carb_anhydrase"/>
    <property type="match status" value="1"/>
</dbReference>
<dbReference type="EC" id="4.2.1.1" evidence="2"/>
<comment type="similarity">
    <text evidence="1">Belongs to the alpha-carbonic anhydrase family.</text>
</comment>
<dbReference type="AlphaFoldDB" id="A0A0R1H0N2"/>
<keyword evidence="3" id="KW-0479">Metal-binding</keyword>
<accession>A0A0R1H0N2</accession>
<name>A0A0R1H0N2_9LACO</name>
<organism evidence="8 9">
    <name type="scientific">Loigolactobacillus bifermentans DSM 20003</name>
    <dbReference type="NCBI Taxonomy" id="1423726"/>
    <lineage>
        <taxon>Bacteria</taxon>
        <taxon>Bacillati</taxon>
        <taxon>Bacillota</taxon>
        <taxon>Bacilli</taxon>
        <taxon>Lactobacillales</taxon>
        <taxon>Lactobacillaceae</taxon>
        <taxon>Loigolactobacillus</taxon>
    </lineage>
</organism>
<dbReference type="GO" id="GO:0004089">
    <property type="term" value="F:carbonate dehydratase activity"/>
    <property type="evidence" value="ECO:0007669"/>
    <property type="project" value="UniProtKB-EC"/>
</dbReference>
<feature type="domain" description="Alpha-carbonic anhydrase" evidence="7">
    <location>
        <begin position="1"/>
        <end position="212"/>
    </location>
</feature>
<proteinExistence type="inferred from homology"/>
<dbReference type="InterPro" id="IPR041891">
    <property type="entry name" value="Alpha_CA_prokaryot-like"/>
</dbReference>
<dbReference type="SMART" id="SM01057">
    <property type="entry name" value="Carb_anhydrase"/>
    <property type="match status" value="1"/>
</dbReference>
<comment type="catalytic activity">
    <reaction evidence="6">
        <text>hydrogencarbonate + H(+) = CO2 + H2O</text>
        <dbReference type="Rhea" id="RHEA:10748"/>
        <dbReference type="ChEBI" id="CHEBI:15377"/>
        <dbReference type="ChEBI" id="CHEBI:15378"/>
        <dbReference type="ChEBI" id="CHEBI:16526"/>
        <dbReference type="ChEBI" id="CHEBI:17544"/>
        <dbReference type="EC" id="4.2.1.1"/>
    </reaction>
</comment>
<evidence type="ECO:0000256" key="6">
    <source>
        <dbReference type="ARBA" id="ARBA00048348"/>
    </source>
</evidence>
<evidence type="ECO:0000256" key="5">
    <source>
        <dbReference type="ARBA" id="ARBA00023239"/>
    </source>
</evidence>
<keyword evidence="4" id="KW-0862">Zinc</keyword>
<dbReference type="PANTHER" id="PTHR18952:SF265">
    <property type="entry name" value="CARBONIC ANHYDRASE"/>
    <property type="match status" value="1"/>
</dbReference>
<dbReference type="Proteomes" id="UP000051461">
    <property type="component" value="Unassembled WGS sequence"/>
</dbReference>
<dbReference type="RefSeq" id="WP_057903844.1">
    <property type="nucleotide sequence ID" value="NZ_AZDA01000021.1"/>
</dbReference>
<reference evidence="8 9" key="1">
    <citation type="journal article" date="2015" name="Genome Announc.">
        <title>Expanding the biotechnology potential of lactobacilli through comparative genomics of 213 strains and associated genera.</title>
        <authorList>
            <person name="Sun Z."/>
            <person name="Harris H.M."/>
            <person name="McCann A."/>
            <person name="Guo C."/>
            <person name="Argimon S."/>
            <person name="Zhang W."/>
            <person name="Yang X."/>
            <person name="Jeffery I.B."/>
            <person name="Cooney J.C."/>
            <person name="Kagawa T.F."/>
            <person name="Liu W."/>
            <person name="Song Y."/>
            <person name="Salvetti E."/>
            <person name="Wrobel A."/>
            <person name="Rasinkangas P."/>
            <person name="Parkhill J."/>
            <person name="Rea M.C."/>
            <person name="O'Sullivan O."/>
            <person name="Ritari J."/>
            <person name="Douillard F.P."/>
            <person name="Paul Ross R."/>
            <person name="Yang R."/>
            <person name="Briner A.E."/>
            <person name="Felis G.E."/>
            <person name="de Vos W.M."/>
            <person name="Barrangou R."/>
            <person name="Klaenhammer T.R."/>
            <person name="Caufield P.W."/>
            <person name="Cui Y."/>
            <person name="Zhang H."/>
            <person name="O'Toole P.W."/>
        </authorList>
    </citation>
    <scope>NUCLEOTIDE SEQUENCE [LARGE SCALE GENOMIC DNA]</scope>
    <source>
        <strain evidence="8 9">DSM 20003</strain>
    </source>
</reference>
<dbReference type="CDD" id="cd03124">
    <property type="entry name" value="alpha_CA_prokaryotic_like"/>
    <property type="match status" value="1"/>
</dbReference>
<evidence type="ECO:0000256" key="4">
    <source>
        <dbReference type="ARBA" id="ARBA00022833"/>
    </source>
</evidence>
<gene>
    <name evidence="8" type="ORF">FC07_GL001351</name>
</gene>
<evidence type="ECO:0000313" key="8">
    <source>
        <dbReference type="EMBL" id="KRK40150.1"/>
    </source>
</evidence>
<evidence type="ECO:0000313" key="9">
    <source>
        <dbReference type="Proteomes" id="UP000051461"/>
    </source>
</evidence>
<dbReference type="STRING" id="1423726.FC07_GL001351"/>
<dbReference type="InterPro" id="IPR001148">
    <property type="entry name" value="CA_dom"/>
</dbReference>
<dbReference type="SUPFAM" id="SSF51069">
    <property type="entry name" value="Carbonic anhydrase"/>
    <property type="match status" value="1"/>
</dbReference>
<evidence type="ECO:0000256" key="2">
    <source>
        <dbReference type="ARBA" id="ARBA00012925"/>
    </source>
</evidence>
<dbReference type="Gene3D" id="3.10.200.10">
    <property type="entry name" value="Alpha carbonic anhydrase"/>
    <property type="match status" value="1"/>
</dbReference>
<dbReference type="PANTHER" id="PTHR18952">
    <property type="entry name" value="CARBONIC ANHYDRASE"/>
    <property type="match status" value="1"/>
</dbReference>
<dbReference type="PATRIC" id="fig|1423726.3.peg.1397"/>
<dbReference type="EMBL" id="AZDA01000021">
    <property type="protein sequence ID" value="KRK40150.1"/>
    <property type="molecule type" value="Genomic_DNA"/>
</dbReference>
<comment type="caution">
    <text evidence="8">The sequence shown here is derived from an EMBL/GenBank/DDBJ whole genome shotgun (WGS) entry which is preliminary data.</text>
</comment>
<dbReference type="InterPro" id="IPR036398">
    <property type="entry name" value="CA_dom_sf"/>
</dbReference>
<evidence type="ECO:0000259" key="7">
    <source>
        <dbReference type="PROSITE" id="PS51144"/>
    </source>
</evidence>
<keyword evidence="9" id="KW-1185">Reference proteome</keyword>
<dbReference type="GO" id="GO:0008270">
    <property type="term" value="F:zinc ion binding"/>
    <property type="evidence" value="ECO:0007669"/>
    <property type="project" value="InterPro"/>
</dbReference>
<dbReference type="InterPro" id="IPR023561">
    <property type="entry name" value="Carbonic_anhydrase_a-class"/>
</dbReference>
<evidence type="ECO:0000256" key="3">
    <source>
        <dbReference type="ARBA" id="ARBA00022723"/>
    </source>
</evidence>